<dbReference type="Proteomes" id="UP000409147">
    <property type="component" value="Unassembled WGS sequence"/>
</dbReference>
<feature type="chain" id="PRO_5039017633" evidence="1">
    <location>
        <begin position="20"/>
        <end position="60"/>
    </location>
</feature>
<name>A0A564TLK0_9FIRM</name>
<dbReference type="PROSITE" id="PS51257">
    <property type="entry name" value="PROKAR_LIPOPROTEIN"/>
    <property type="match status" value="1"/>
</dbReference>
<reference evidence="2 3" key="1">
    <citation type="submission" date="2019-07" db="EMBL/GenBank/DDBJ databases">
        <authorList>
            <person name="Hibberd C M."/>
            <person name="Gehrig L. J."/>
            <person name="Chang H.-W."/>
            <person name="Venkatesh S."/>
        </authorList>
    </citation>
    <scope>NUCLEOTIDE SEQUENCE [LARGE SCALE GENOMIC DNA]</scope>
    <source>
        <strain evidence="2">Ruminococcus_obeum_SSTS_Bg7063</strain>
    </source>
</reference>
<feature type="signal peptide" evidence="1">
    <location>
        <begin position="1"/>
        <end position="19"/>
    </location>
</feature>
<protein>
    <submittedName>
        <fullName evidence="2">Uncharacterized protein</fullName>
    </submittedName>
</protein>
<keyword evidence="3" id="KW-1185">Reference proteome</keyword>
<keyword evidence="1" id="KW-0732">Signal</keyword>
<dbReference type="AlphaFoldDB" id="A0A564TLK0"/>
<evidence type="ECO:0000313" key="2">
    <source>
        <dbReference type="EMBL" id="VUX08090.1"/>
    </source>
</evidence>
<accession>A0A564TLK0</accession>
<dbReference type="EMBL" id="CABHNB010000022">
    <property type="protein sequence ID" value="VUX08090.1"/>
    <property type="molecule type" value="Genomic_DNA"/>
</dbReference>
<proteinExistence type="predicted"/>
<evidence type="ECO:0000256" key="1">
    <source>
        <dbReference type="SAM" id="SignalP"/>
    </source>
</evidence>
<organism evidence="2 3">
    <name type="scientific">Blautia obeum</name>
    <dbReference type="NCBI Taxonomy" id="40520"/>
    <lineage>
        <taxon>Bacteria</taxon>
        <taxon>Bacillati</taxon>
        <taxon>Bacillota</taxon>
        <taxon>Clostridia</taxon>
        <taxon>Lachnospirales</taxon>
        <taxon>Lachnospiraceae</taxon>
        <taxon>Blautia</taxon>
    </lineage>
</organism>
<dbReference type="RefSeq" id="WP_144369017.1">
    <property type="nucleotide sequence ID" value="NZ_CABHNB010000022.1"/>
</dbReference>
<gene>
    <name evidence="2" type="ORF">ROSSTS7063_01778</name>
</gene>
<sequence>MKKVILIFVSALLCAFILASCTPHENQKANTEDNSNDVIYDYEIPEGADIDIDVDYTPAE</sequence>
<evidence type="ECO:0000313" key="3">
    <source>
        <dbReference type="Proteomes" id="UP000409147"/>
    </source>
</evidence>